<dbReference type="PROSITE" id="PS51720">
    <property type="entry name" value="G_AIG1"/>
    <property type="match status" value="1"/>
</dbReference>
<accession>A0A4Y7KCP0</accession>
<keyword evidence="7" id="KW-1185">Reference proteome</keyword>
<sequence length="302" mass="33541">MGGGDISIENDWESASLTSGADAAAKTIVLVGRTGNGKSATGNSILRRKSFESSIGCSGVTNTSELQTTVLDDGQVVNVIDTPGIFDSSEGTEQLKKEILKCIGLAKNGIHAFLLVFSIRTRFSQEEQAAIQYMRDFFGEKIHEYMIVVFTGGDELLDDEVTLTEYLGSKCPQLLQDVIKHCRNRVILFDNKTRVEKQRAEQVESLMSLVNMLIARNNGLPYTNELFEEMKVEMKFKETTLRLEKELETERAARAKAEKKAADAKKKAANESRKMQAQLEVKQREAEHARAQAANVPKCSIL</sequence>
<evidence type="ECO:0000256" key="4">
    <source>
        <dbReference type="SAM" id="MobiDB-lite"/>
    </source>
</evidence>
<dbReference type="InterPro" id="IPR045058">
    <property type="entry name" value="GIMA/IAN/Toc"/>
</dbReference>
<comment type="similarity">
    <text evidence="1">Belongs to the TRAFAC class TrmE-Era-EngA-EngB-Septin-like GTPase superfamily. AIG1/Toc34/Toc159-like paraseptin GTPase family. IAN subfamily.</text>
</comment>
<dbReference type="InterPro" id="IPR027417">
    <property type="entry name" value="P-loop_NTPase"/>
</dbReference>
<feature type="domain" description="AIG1-type G" evidence="5">
    <location>
        <begin position="23"/>
        <end position="231"/>
    </location>
</feature>
<dbReference type="PANTHER" id="PTHR10903">
    <property type="entry name" value="GTPASE, IMAP FAMILY MEMBER-RELATED"/>
    <property type="match status" value="1"/>
</dbReference>
<protein>
    <recommendedName>
        <fullName evidence="5">AIG1-type G domain-containing protein</fullName>
    </recommendedName>
</protein>
<reference evidence="6 7" key="1">
    <citation type="journal article" date="2018" name="Science">
        <title>The opium poppy genome and morphinan production.</title>
        <authorList>
            <person name="Guo L."/>
            <person name="Winzer T."/>
            <person name="Yang X."/>
            <person name="Li Y."/>
            <person name="Ning Z."/>
            <person name="He Z."/>
            <person name="Teodor R."/>
            <person name="Lu Y."/>
            <person name="Bowser T.A."/>
            <person name="Graham I.A."/>
            <person name="Ye K."/>
        </authorList>
    </citation>
    <scope>NUCLEOTIDE SEQUENCE [LARGE SCALE GENOMIC DNA]</scope>
    <source>
        <strain evidence="7">cv. HN1</strain>
        <tissue evidence="6">Leaves</tissue>
    </source>
</reference>
<feature type="compositionally biased region" description="Basic and acidic residues" evidence="4">
    <location>
        <begin position="281"/>
        <end position="290"/>
    </location>
</feature>
<dbReference type="Proteomes" id="UP000316621">
    <property type="component" value="Chromosome 7"/>
</dbReference>
<evidence type="ECO:0000256" key="1">
    <source>
        <dbReference type="ARBA" id="ARBA00008535"/>
    </source>
</evidence>
<evidence type="ECO:0000313" key="7">
    <source>
        <dbReference type="Proteomes" id="UP000316621"/>
    </source>
</evidence>
<dbReference type="CDD" id="cd01852">
    <property type="entry name" value="AIG1"/>
    <property type="match status" value="1"/>
</dbReference>
<dbReference type="PANTHER" id="PTHR10903:SF184">
    <property type="entry name" value="GTP-BINDING PROTEIN A"/>
    <property type="match status" value="1"/>
</dbReference>
<dbReference type="OrthoDB" id="8954335at2759"/>
<keyword evidence="2" id="KW-0547">Nucleotide-binding</keyword>
<dbReference type="InterPro" id="IPR006703">
    <property type="entry name" value="G_AIG1"/>
</dbReference>
<proteinExistence type="inferred from homology"/>
<evidence type="ECO:0000259" key="5">
    <source>
        <dbReference type="PROSITE" id="PS51720"/>
    </source>
</evidence>
<dbReference type="STRING" id="3469.A0A4Y7KCP0"/>
<dbReference type="Gene3D" id="3.40.50.300">
    <property type="entry name" value="P-loop containing nucleotide triphosphate hydrolases"/>
    <property type="match status" value="1"/>
</dbReference>
<dbReference type="GO" id="GO:0005525">
    <property type="term" value="F:GTP binding"/>
    <property type="evidence" value="ECO:0007669"/>
    <property type="project" value="UniProtKB-KW"/>
</dbReference>
<feature type="compositionally biased region" description="Basic and acidic residues" evidence="4">
    <location>
        <begin position="254"/>
        <end position="274"/>
    </location>
</feature>
<evidence type="ECO:0000256" key="2">
    <source>
        <dbReference type="ARBA" id="ARBA00022741"/>
    </source>
</evidence>
<dbReference type="EMBL" id="CM010721">
    <property type="protein sequence ID" value="RZC71153.1"/>
    <property type="molecule type" value="Genomic_DNA"/>
</dbReference>
<dbReference type="FunFam" id="3.40.50.300:FF:000840">
    <property type="entry name" value="Immune-associated nucleotide-binding protein 9"/>
    <property type="match status" value="1"/>
</dbReference>
<dbReference type="Gramene" id="RZC71153">
    <property type="protein sequence ID" value="RZC71153"/>
    <property type="gene ID" value="C5167_034360"/>
</dbReference>
<dbReference type="SUPFAM" id="SSF52540">
    <property type="entry name" value="P-loop containing nucleoside triphosphate hydrolases"/>
    <property type="match status" value="1"/>
</dbReference>
<evidence type="ECO:0000256" key="3">
    <source>
        <dbReference type="ARBA" id="ARBA00023134"/>
    </source>
</evidence>
<gene>
    <name evidence="6" type="ORF">C5167_034360</name>
</gene>
<feature type="region of interest" description="Disordered" evidence="4">
    <location>
        <begin position="254"/>
        <end position="302"/>
    </location>
</feature>
<dbReference type="OMA" id="PITATCE"/>
<organism evidence="6 7">
    <name type="scientific">Papaver somniferum</name>
    <name type="common">Opium poppy</name>
    <dbReference type="NCBI Taxonomy" id="3469"/>
    <lineage>
        <taxon>Eukaryota</taxon>
        <taxon>Viridiplantae</taxon>
        <taxon>Streptophyta</taxon>
        <taxon>Embryophyta</taxon>
        <taxon>Tracheophyta</taxon>
        <taxon>Spermatophyta</taxon>
        <taxon>Magnoliopsida</taxon>
        <taxon>Ranunculales</taxon>
        <taxon>Papaveraceae</taxon>
        <taxon>Papaveroideae</taxon>
        <taxon>Papaver</taxon>
    </lineage>
</organism>
<dbReference type="Pfam" id="PF04548">
    <property type="entry name" value="AIG1"/>
    <property type="match status" value="1"/>
</dbReference>
<keyword evidence="3" id="KW-0342">GTP-binding</keyword>
<name>A0A4Y7KCP0_PAPSO</name>
<dbReference type="AlphaFoldDB" id="A0A4Y7KCP0"/>
<evidence type="ECO:0000313" key="6">
    <source>
        <dbReference type="EMBL" id="RZC71153.1"/>
    </source>
</evidence>